<gene>
    <name evidence="5" type="ORF">L0N08_01980</name>
</gene>
<organism evidence="5 6">
    <name type="scientific">Enterocloster aldenensis</name>
    <dbReference type="NCBI Taxonomy" id="358742"/>
    <lineage>
        <taxon>Bacteria</taxon>
        <taxon>Bacillati</taxon>
        <taxon>Bacillota</taxon>
        <taxon>Clostridia</taxon>
        <taxon>Lachnospirales</taxon>
        <taxon>Lachnospiraceae</taxon>
        <taxon>Enterocloster</taxon>
    </lineage>
</organism>
<sequence length="284" mass="33127">MINISGHYRDTRRSIGYENHDCKIMVNCCGYQKFLTKDYSQKRTIGRIDYQIIYIFKGCGHYLLKNQWQTLLAGQILLFRPGEPQVYSYFFADEPEIYWIHFTGSECESLIRRFNLHTGFIGEKLTLKLLFQEIIMELQLKKAEFESIVNSDILKMFSLICRFFHEQHSNPVQESGIDRLVMCLNRDYAKPWNLYSMSQVCGLSQSHFSHAFKKRMGISPVQFITDIRINKAKELLECGTLSISAIAKLIGYDDALYFSKTFKKKTGVSPKEFIQNAMQEHSPD</sequence>
<evidence type="ECO:0000313" key="5">
    <source>
        <dbReference type="EMBL" id="MCG4744176.1"/>
    </source>
</evidence>
<dbReference type="EMBL" id="JAKNGE010000002">
    <property type="protein sequence ID" value="MCG4744176.1"/>
    <property type="molecule type" value="Genomic_DNA"/>
</dbReference>
<evidence type="ECO:0000259" key="4">
    <source>
        <dbReference type="PROSITE" id="PS01124"/>
    </source>
</evidence>
<evidence type="ECO:0000256" key="1">
    <source>
        <dbReference type="ARBA" id="ARBA00023015"/>
    </source>
</evidence>
<dbReference type="PROSITE" id="PS01124">
    <property type="entry name" value="HTH_ARAC_FAMILY_2"/>
    <property type="match status" value="1"/>
</dbReference>
<dbReference type="Proteomes" id="UP001299608">
    <property type="component" value="Unassembled WGS sequence"/>
</dbReference>
<dbReference type="InterPro" id="IPR020449">
    <property type="entry name" value="Tscrpt_reg_AraC-type_HTH"/>
</dbReference>
<dbReference type="InterPro" id="IPR037923">
    <property type="entry name" value="HTH-like"/>
</dbReference>
<dbReference type="SUPFAM" id="SSF46689">
    <property type="entry name" value="Homeodomain-like"/>
    <property type="match status" value="2"/>
</dbReference>
<dbReference type="SMART" id="SM00342">
    <property type="entry name" value="HTH_ARAC"/>
    <property type="match status" value="1"/>
</dbReference>
<dbReference type="InterPro" id="IPR018060">
    <property type="entry name" value="HTH_AraC"/>
</dbReference>
<dbReference type="InterPro" id="IPR009057">
    <property type="entry name" value="Homeodomain-like_sf"/>
</dbReference>
<dbReference type="Gene3D" id="2.60.120.280">
    <property type="entry name" value="Regulatory protein AraC"/>
    <property type="match status" value="1"/>
</dbReference>
<dbReference type="GO" id="GO:0043565">
    <property type="term" value="F:sequence-specific DNA binding"/>
    <property type="evidence" value="ECO:0007669"/>
    <property type="project" value="InterPro"/>
</dbReference>
<dbReference type="InterPro" id="IPR003313">
    <property type="entry name" value="AraC-bd"/>
</dbReference>
<name>A0AAW5BSJ4_9FIRM</name>
<dbReference type="Pfam" id="PF02311">
    <property type="entry name" value="AraC_binding"/>
    <property type="match status" value="1"/>
</dbReference>
<dbReference type="GO" id="GO:0003700">
    <property type="term" value="F:DNA-binding transcription factor activity"/>
    <property type="evidence" value="ECO:0007669"/>
    <property type="project" value="InterPro"/>
</dbReference>
<proteinExistence type="predicted"/>
<evidence type="ECO:0000256" key="3">
    <source>
        <dbReference type="ARBA" id="ARBA00023163"/>
    </source>
</evidence>
<dbReference type="RefSeq" id="WP_118711523.1">
    <property type="nucleotide sequence ID" value="NZ_JAKNGE010000002.1"/>
</dbReference>
<keyword evidence="1" id="KW-0805">Transcription regulation</keyword>
<keyword evidence="3" id="KW-0804">Transcription</keyword>
<reference evidence="5" key="1">
    <citation type="submission" date="2022-01" db="EMBL/GenBank/DDBJ databases">
        <title>Collection of gut derived symbiotic bacterial strains cultured from healthy donors.</title>
        <authorList>
            <person name="Lin H."/>
            <person name="Kohout C."/>
            <person name="Waligurski E."/>
            <person name="Pamer E.G."/>
        </authorList>
    </citation>
    <scope>NUCLEOTIDE SEQUENCE</scope>
    <source>
        <strain evidence="5">DFI.6.55</strain>
    </source>
</reference>
<feature type="domain" description="HTH araC/xylS-type" evidence="4">
    <location>
        <begin position="178"/>
        <end position="276"/>
    </location>
</feature>
<comment type="caution">
    <text evidence="5">The sequence shown here is derived from an EMBL/GenBank/DDBJ whole genome shotgun (WGS) entry which is preliminary data.</text>
</comment>
<dbReference type="Pfam" id="PF12833">
    <property type="entry name" value="HTH_18"/>
    <property type="match status" value="1"/>
</dbReference>
<protein>
    <submittedName>
        <fullName evidence="5">AraC family transcriptional regulator</fullName>
    </submittedName>
</protein>
<accession>A0AAW5BSJ4</accession>
<dbReference type="AlphaFoldDB" id="A0AAW5BSJ4"/>
<dbReference type="PRINTS" id="PR00032">
    <property type="entry name" value="HTHARAC"/>
</dbReference>
<evidence type="ECO:0000256" key="2">
    <source>
        <dbReference type="ARBA" id="ARBA00023125"/>
    </source>
</evidence>
<dbReference type="PANTHER" id="PTHR43280:SF28">
    <property type="entry name" value="HTH-TYPE TRANSCRIPTIONAL ACTIVATOR RHAS"/>
    <property type="match status" value="1"/>
</dbReference>
<dbReference type="PANTHER" id="PTHR43280">
    <property type="entry name" value="ARAC-FAMILY TRANSCRIPTIONAL REGULATOR"/>
    <property type="match status" value="1"/>
</dbReference>
<keyword evidence="2" id="KW-0238">DNA-binding</keyword>
<dbReference type="Gene3D" id="1.10.10.60">
    <property type="entry name" value="Homeodomain-like"/>
    <property type="match status" value="2"/>
</dbReference>
<dbReference type="SUPFAM" id="SSF51215">
    <property type="entry name" value="Regulatory protein AraC"/>
    <property type="match status" value="1"/>
</dbReference>
<evidence type="ECO:0000313" key="6">
    <source>
        <dbReference type="Proteomes" id="UP001299608"/>
    </source>
</evidence>